<dbReference type="InterPro" id="IPR036388">
    <property type="entry name" value="WH-like_DNA-bd_sf"/>
</dbReference>
<dbReference type="SUPFAM" id="SSF88946">
    <property type="entry name" value="Sigma2 domain of RNA polymerase sigma factors"/>
    <property type="match status" value="1"/>
</dbReference>
<dbReference type="InterPro" id="IPR007627">
    <property type="entry name" value="RNA_pol_sigma70_r2"/>
</dbReference>
<dbReference type="InterPro" id="IPR050239">
    <property type="entry name" value="Sigma-70_RNA_pol_init_factors"/>
</dbReference>
<dbReference type="PANTHER" id="PTHR30603:SF47">
    <property type="entry name" value="RNA POLYMERASE SIGMA FACTOR SIGD, CHLOROPLASTIC"/>
    <property type="match status" value="1"/>
</dbReference>
<proteinExistence type="predicted"/>
<dbReference type="PANTHER" id="PTHR30603">
    <property type="entry name" value="RNA POLYMERASE SIGMA FACTOR RPO"/>
    <property type="match status" value="1"/>
</dbReference>
<dbReference type="InterPro" id="IPR000943">
    <property type="entry name" value="RNA_pol_sigma70"/>
</dbReference>
<dbReference type="Pfam" id="PF04542">
    <property type="entry name" value="Sigma70_r2"/>
    <property type="match status" value="1"/>
</dbReference>
<dbReference type="NCBIfam" id="TIGR02937">
    <property type="entry name" value="sigma70-ECF"/>
    <property type="match status" value="1"/>
</dbReference>
<dbReference type="Gene3D" id="1.10.10.10">
    <property type="entry name" value="Winged helix-like DNA-binding domain superfamily/Winged helix DNA-binding domain"/>
    <property type="match status" value="1"/>
</dbReference>
<dbReference type="GO" id="GO:0003677">
    <property type="term" value="F:DNA binding"/>
    <property type="evidence" value="ECO:0007669"/>
    <property type="project" value="UniProtKB-KW"/>
</dbReference>
<sequence length="192" mass="22177">MVYKKKNLVDFYLSEIKDIPVLTVEEERALIRKAKAGDKEAFQKLISSYLKFVVSLAKLYHTDDVPLEDLINEGNMGLLRAFQHFDLSKNVRFLSYAVWWIRQAIFKLIKESGSVVRIPSSKKSNIKKVQDVEKQLLQKKQKPPTPREIAEVLGIDEKEVIKSYEIAQRDLAIDAPLNEDRDTPLNETLFIT</sequence>
<dbReference type="GO" id="GO:0016987">
    <property type="term" value="F:sigma factor activity"/>
    <property type="evidence" value="ECO:0007669"/>
    <property type="project" value="UniProtKB-KW"/>
</dbReference>
<dbReference type="AlphaFoldDB" id="A0A257LTV8"/>
<evidence type="ECO:0000256" key="1">
    <source>
        <dbReference type="ARBA" id="ARBA00023015"/>
    </source>
</evidence>
<dbReference type="EMBL" id="NMUJ01000022">
    <property type="protein sequence ID" value="OYV03105.1"/>
    <property type="molecule type" value="Genomic_DNA"/>
</dbReference>
<dbReference type="GO" id="GO:0006352">
    <property type="term" value="P:DNA-templated transcription initiation"/>
    <property type="evidence" value="ECO:0007669"/>
    <property type="project" value="InterPro"/>
</dbReference>
<dbReference type="InterPro" id="IPR013324">
    <property type="entry name" value="RNA_pol_sigma_r3/r4-like"/>
</dbReference>
<dbReference type="Pfam" id="PF00140">
    <property type="entry name" value="Sigma70_r1_2"/>
    <property type="match status" value="1"/>
</dbReference>
<evidence type="ECO:0000256" key="3">
    <source>
        <dbReference type="ARBA" id="ARBA00023125"/>
    </source>
</evidence>
<feature type="domain" description="RNA polymerase sigma-70 region 1.2" evidence="5">
    <location>
        <begin position="9"/>
        <end position="40"/>
    </location>
</feature>
<dbReference type="InterPro" id="IPR007624">
    <property type="entry name" value="RNA_pol_sigma70_r3"/>
</dbReference>
<evidence type="ECO:0000256" key="4">
    <source>
        <dbReference type="ARBA" id="ARBA00023163"/>
    </source>
</evidence>
<keyword evidence="4" id="KW-0804">Transcription</keyword>
<dbReference type="InterPro" id="IPR009042">
    <property type="entry name" value="RNA_pol_sigma70_r1_2"/>
</dbReference>
<name>A0A257LTV8_UNCW3</name>
<dbReference type="SUPFAM" id="SSF88659">
    <property type="entry name" value="Sigma3 and sigma4 domains of RNA polymerase sigma factors"/>
    <property type="match status" value="1"/>
</dbReference>
<evidence type="ECO:0008006" key="10">
    <source>
        <dbReference type="Google" id="ProtNLM"/>
    </source>
</evidence>
<protein>
    <recommendedName>
        <fullName evidence="10">RNA polymerase subunit sigma</fullName>
    </recommendedName>
</protein>
<evidence type="ECO:0000313" key="8">
    <source>
        <dbReference type="EMBL" id="OYV03105.1"/>
    </source>
</evidence>
<dbReference type="PRINTS" id="PR00046">
    <property type="entry name" value="SIGMA70FCT"/>
</dbReference>
<accession>A0A257LTV8</accession>
<evidence type="ECO:0000256" key="2">
    <source>
        <dbReference type="ARBA" id="ARBA00023082"/>
    </source>
</evidence>
<evidence type="ECO:0000313" key="9">
    <source>
        <dbReference type="Proteomes" id="UP000216312"/>
    </source>
</evidence>
<dbReference type="InterPro" id="IPR014284">
    <property type="entry name" value="RNA_pol_sigma-70_dom"/>
</dbReference>
<dbReference type="InterPro" id="IPR013325">
    <property type="entry name" value="RNA_pol_sigma_r2"/>
</dbReference>
<feature type="domain" description="RNA polymerase sigma-70 region 3" evidence="6">
    <location>
        <begin position="125"/>
        <end position="189"/>
    </location>
</feature>
<keyword evidence="2" id="KW-0731">Sigma factor</keyword>
<dbReference type="Gene3D" id="1.20.120.1810">
    <property type="match status" value="1"/>
</dbReference>
<organism evidence="8 9">
    <name type="scientific">candidate division WOR-3 bacterium 4484_18</name>
    <dbReference type="NCBI Taxonomy" id="2020626"/>
    <lineage>
        <taxon>Bacteria</taxon>
        <taxon>Bacteria division WOR-3</taxon>
    </lineage>
</organism>
<reference evidence="9" key="1">
    <citation type="submission" date="2017-07" db="EMBL/GenBank/DDBJ databases">
        <title>Novel pathways for hydrocarbon cycling and metabolic interdependencies in hydrothermal sediment communities.</title>
        <authorList>
            <person name="Dombrowski N."/>
            <person name="Seitz K."/>
            <person name="Teske A."/>
            <person name="Baker B."/>
        </authorList>
    </citation>
    <scope>NUCLEOTIDE SEQUENCE [LARGE SCALE GENOMIC DNA]</scope>
</reference>
<evidence type="ECO:0000259" key="6">
    <source>
        <dbReference type="Pfam" id="PF04539"/>
    </source>
</evidence>
<evidence type="ECO:0000259" key="5">
    <source>
        <dbReference type="Pfam" id="PF00140"/>
    </source>
</evidence>
<dbReference type="Pfam" id="PF04539">
    <property type="entry name" value="Sigma70_r3"/>
    <property type="match status" value="1"/>
</dbReference>
<evidence type="ECO:0000259" key="7">
    <source>
        <dbReference type="Pfam" id="PF04542"/>
    </source>
</evidence>
<feature type="domain" description="RNA polymerase sigma-70 region 2" evidence="7">
    <location>
        <begin position="45"/>
        <end position="110"/>
    </location>
</feature>
<comment type="caution">
    <text evidence="8">The sequence shown here is derived from an EMBL/GenBank/DDBJ whole genome shotgun (WGS) entry which is preliminary data.</text>
</comment>
<gene>
    <name evidence="8" type="ORF">CGW93_02385</name>
</gene>
<dbReference type="Proteomes" id="UP000216312">
    <property type="component" value="Unassembled WGS sequence"/>
</dbReference>
<keyword evidence="3" id="KW-0238">DNA-binding</keyword>
<keyword evidence="1" id="KW-0805">Transcription regulation</keyword>